<organism evidence="2 3">
    <name type="scientific">Brucella anthropi (strain ATCC 49188 / DSM 6882 / CCUG 24695 / JCM 21032 / LMG 3331 / NBRC 15819 / NCTC 12168 / Alc 37)</name>
    <name type="common">Ochrobactrum anthropi</name>
    <dbReference type="NCBI Taxonomy" id="439375"/>
    <lineage>
        <taxon>Bacteria</taxon>
        <taxon>Pseudomonadati</taxon>
        <taxon>Pseudomonadota</taxon>
        <taxon>Alphaproteobacteria</taxon>
        <taxon>Hyphomicrobiales</taxon>
        <taxon>Brucellaceae</taxon>
        <taxon>Brucella/Ochrobactrum group</taxon>
        <taxon>Brucella</taxon>
    </lineage>
</organism>
<dbReference type="HOGENOM" id="CLU_2736064_0_0_5"/>
<feature type="region of interest" description="Disordered" evidence="1">
    <location>
        <begin position="1"/>
        <end position="21"/>
    </location>
</feature>
<name>A6WXF7_BRUA4</name>
<dbReference type="EMBL" id="CP000758">
    <property type="protein sequence ID" value="ABS13661.1"/>
    <property type="molecule type" value="Genomic_DNA"/>
</dbReference>
<protein>
    <submittedName>
        <fullName evidence="2">Uncharacterized protein</fullName>
    </submittedName>
</protein>
<evidence type="ECO:0000313" key="2">
    <source>
        <dbReference type="EMBL" id="ABS13661.1"/>
    </source>
</evidence>
<keyword evidence="3" id="KW-1185">Reference proteome</keyword>
<dbReference type="Proteomes" id="UP000002301">
    <property type="component" value="Chromosome 1"/>
</dbReference>
<evidence type="ECO:0000256" key="1">
    <source>
        <dbReference type="SAM" id="MobiDB-lite"/>
    </source>
</evidence>
<dbReference type="KEGG" id="oan:Oant_0940"/>
<gene>
    <name evidence="2" type="ordered locus">Oant_0940</name>
</gene>
<reference evidence="2 3" key="1">
    <citation type="journal article" date="2011" name="J. Bacteriol.">
        <title>Genome of Ochrobactrum anthropi ATCC 49188 T, a versatile opportunistic pathogen and symbiont of several eukaryotic hosts.</title>
        <authorList>
            <person name="Chain P.S."/>
            <person name="Lang D.M."/>
            <person name="Comerci D.J."/>
            <person name="Malfatti S.A."/>
            <person name="Vergez L.M."/>
            <person name="Shin M."/>
            <person name="Ugalde R.A."/>
            <person name="Garcia E."/>
            <person name="Tolmasky M.E."/>
        </authorList>
    </citation>
    <scope>NUCLEOTIDE SEQUENCE [LARGE SCALE GENOMIC DNA]</scope>
    <source>
        <strain evidence="3">ATCC 49188 / DSM 6882 / CCUG 24695 / JCM 21032 / LMG 3331 / NBRC 15819 / NCTC 12168 / Alc 37</strain>
    </source>
</reference>
<proteinExistence type="predicted"/>
<sequence length="85" mass="9823">MRSGLESDRKPRRNLRNDIMPSKENLKTIERFEKLSSLLRDEQFKLLDEAAREEALPGKSILRQIAELELNITAIENSITDLKAD</sequence>
<accession>A6WXF7</accession>
<evidence type="ECO:0000313" key="3">
    <source>
        <dbReference type="Proteomes" id="UP000002301"/>
    </source>
</evidence>
<dbReference type="AlphaFoldDB" id="A6WXF7"/>